<accession>F0WEP7</accession>
<proteinExistence type="predicted"/>
<reference evidence="1" key="2">
    <citation type="submission" date="2011-02" db="EMBL/GenBank/DDBJ databases">
        <authorList>
            <person name="MacLean D."/>
        </authorList>
    </citation>
    <scope>NUCLEOTIDE SEQUENCE</scope>
</reference>
<reference evidence="1" key="1">
    <citation type="journal article" date="2011" name="PLoS Biol.">
        <title>Gene gain and loss during evolution of obligate parasitism in the white rust pathogen of Arabidopsis thaliana.</title>
        <authorList>
            <person name="Kemen E."/>
            <person name="Gardiner A."/>
            <person name="Schultz-Larsen T."/>
            <person name="Kemen A.C."/>
            <person name="Balmuth A.L."/>
            <person name="Robert-Seilaniantz A."/>
            <person name="Bailey K."/>
            <person name="Holub E."/>
            <person name="Studholme D.J."/>
            <person name="Maclean D."/>
            <person name="Jones J.D."/>
        </authorList>
    </citation>
    <scope>NUCLEOTIDE SEQUENCE</scope>
</reference>
<dbReference type="EMBL" id="FR824121">
    <property type="protein sequence ID" value="CCA19679.1"/>
    <property type="molecule type" value="Genomic_DNA"/>
</dbReference>
<gene>
    <name evidence="1" type="primary">AlNc14C76G5097</name>
    <name evidence="1" type="ORF">ALNC14_058220</name>
</gene>
<sequence>MHEESPDPERSLCSQESDTQVFSNSFKGYIIAKTLADPGTNIITRAFLPGYHLLLTFEIFSACDTNNQDP</sequence>
<name>F0WEP7_9STRA</name>
<dbReference type="AlphaFoldDB" id="F0WEP7"/>
<protein>
    <submittedName>
        <fullName evidence="1">AlNc14C76G5097 protein</fullName>
    </submittedName>
</protein>
<organism evidence="1">
    <name type="scientific">Albugo laibachii Nc14</name>
    <dbReference type="NCBI Taxonomy" id="890382"/>
    <lineage>
        <taxon>Eukaryota</taxon>
        <taxon>Sar</taxon>
        <taxon>Stramenopiles</taxon>
        <taxon>Oomycota</taxon>
        <taxon>Peronosporomycetes</taxon>
        <taxon>Albuginales</taxon>
        <taxon>Albuginaceae</taxon>
        <taxon>Albugo</taxon>
    </lineage>
</organism>
<dbReference type="HOGENOM" id="CLU_2763147_0_0_1"/>
<evidence type="ECO:0000313" key="1">
    <source>
        <dbReference type="EMBL" id="CCA19679.1"/>
    </source>
</evidence>